<proteinExistence type="inferred from homology"/>
<feature type="region of interest" description="Disordered" evidence="10">
    <location>
        <begin position="193"/>
        <end position="216"/>
    </location>
</feature>
<dbReference type="GO" id="GO:0005829">
    <property type="term" value="C:cytosol"/>
    <property type="evidence" value="ECO:0007669"/>
    <property type="project" value="TreeGrafter"/>
</dbReference>
<dbReference type="Gene3D" id="3.40.50.300">
    <property type="entry name" value="P-loop containing nucleotide triphosphate hydrolases"/>
    <property type="match status" value="1"/>
</dbReference>
<dbReference type="CDD" id="cd01887">
    <property type="entry name" value="IF2_eIF5B"/>
    <property type="match status" value="1"/>
</dbReference>
<dbReference type="SUPFAM" id="SSF52540">
    <property type="entry name" value="P-loop containing nucleoside triphosphate hydrolases"/>
    <property type="match status" value="1"/>
</dbReference>
<protein>
    <recommendedName>
        <fullName evidence="2 8">Translation initiation factor IF-2</fullName>
    </recommendedName>
</protein>
<dbReference type="Pfam" id="PF08364">
    <property type="entry name" value="IF2_assoc"/>
    <property type="match status" value="1"/>
</dbReference>
<evidence type="ECO:0000256" key="3">
    <source>
        <dbReference type="ARBA" id="ARBA00022490"/>
    </source>
</evidence>
<dbReference type="InterPro" id="IPR023115">
    <property type="entry name" value="TIF_IF2_dom3"/>
</dbReference>
<dbReference type="InterPro" id="IPR005225">
    <property type="entry name" value="Small_GTP-bd"/>
</dbReference>
<dbReference type="Pfam" id="PF00009">
    <property type="entry name" value="GTP_EFTU"/>
    <property type="match status" value="1"/>
</dbReference>
<dbReference type="NCBIfam" id="TIGR00231">
    <property type="entry name" value="small_GTP"/>
    <property type="match status" value="1"/>
</dbReference>
<dbReference type="InterPro" id="IPR000178">
    <property type="entry name" value="TF_IF2_bacterial-like"/>
</dbReference>
<keyword evidence="4 8" id="KW-0396">Initiation factor</keyword>
<evidence type="ECO:0000313" key="14">
    <source>
        <dbReference type="EMBL" id="RLL47683.1"/>
    </source>
</evidence>
<feature type="binding site" evidence="8">
    <location>
        <begin position="406"/>
        <end position="413"/>
    </location>
    <ligand>
        <name>GTP</name>
        <dbReference type="ChEBI" id="CHEBI:37565"/>
    </ligand>
</feature>
<evidence type="ECO:0000256" key="6">
    <source>
        <dbReference type="ARBA" id="ARBA00022917"/>
    </source>
</evidence>
<dbReference type="Proteomes" id="UP000267166">
    <property type="component" value="Unassembled WGS sequence"/>
</dbReference>
<dbReference type="RefSeq" id="WP_106983899.1">
    <property type="nucleotide sequence ID" value="NZ_CP035934.2"/>
</dbReference>
<dbReference type="PANTHER" id="PTHR43381">
    <property type="entry name" value="TRANSLATION INITIATION FACTOR IF-2-RELATED"/>
    <property type="match status" value="1"/>
</dbReference>
<dbReference type="Gene3D" id="2.40.30.10">
    <property type="entry name" value="Translation factors"/>
    <property type="match status" value="2"/>
</dbReference>
<evidence type="ECO:0000256" key="10">
    <source>
        <dbReference type="SAM" id="MobiDB-lite"/>
    </source>
</evidence>
<dbReference type="InterPro" id="IPR027417">
    <property type="entry name" value="P-loop_NTPase"/>
</dbReference>
<dbReference type="GO" id="GO:0003924">
    <property type="term" value="F:GTPase activity"/>
    <property type="evidence" value="ECO:0007669"/>
    <property type="project" value="UniProtKB-UniRule"/>
</dbReference>
<reference evidence="12 17" key="2">
    <citation type="submission" date="2018-09" db="EMBL/GenBank/DDBJ databases">
        <title>The draft genome of Acinetobacter spp. strains.</title>
        <authorList>
            <person name="Qin J."/>
            <person name="Feng Y."/>
            <person name="Zong Z."/>
        </authorList>
    </citation>
    <scope>NUCLEOTIDE SEQUENCE [LARGE SCALE GENOMIC DNA]</scope>
    <source>
        <strain evidence="12 17">WCHAc060002</strain>
    </source>
</reference>
<dbReference type="FunFam" id="2.40.30.10:FF:000008">
    <property type="entry name" value="Translation initiation factor IF-2"/>
    <property type="match status" value="1"/>
</dbReference>
<evidence type="ECO:0000256" key="5">
    <source>
        <dbReference type="ARBA" id="ARBA00022741"/>
    </source>
</evidence>
<feature type="binding site" evidence="8">
    <location>
        <begin position="452"/>
        <end position="456"/>
    </location>
    <ligand>
        <name>GTP</name>
        <dbReference type="ChEBI" id="CHEBI:37565"/>
    </ligand>
</feature>
<dbReference type="Pfam" id="PF04760">
    <property type="entry name" value="IF2_N"/>
    <property type="match status" value="1"/>
</dbReference>
<dbReference type="InterPro" id="IPR053905">
    <property type="entry name" value="EF-G-like_DII"/>
</dbReference>
<dbReference type="InterPro" id="IPR013575">
    <property type="entry name" value="IF2_assoc_dom_bac"/>
</dbReference>
<dbReference type="Gene3D" id="3.40.50.10050">
    <property type="entry name" value="Translation initiation factor IF- 2, domain 3"/>
    <property type="match status" value="1"/>
</dbReference>
<accession>A0A3A8G7U3</accession>
<name>A0A3A8G7U3_9GAMM</name>
<dbReference type="FunFam" id="2.40.30.10:FF:000007">
    <property type="entry name" value="Translation initiation factor IF-2"/>
    <property type="match status" value="1"/>
</dbReference>
<comment type="subcellular location">
    <subcellularLocation>
        <location evidence="8">Cytoplasm</location>
    </subcellularLocation>
</comment>
<dbReference type="InterPro" id="IPR009061">
    <property type="entry name" value="DNA-bd_dom_put_sf"/>
</dbReference>
<feature type="region of interest" description="G-domain" evidence="8">
    <location>
        <begin position="400"/>
        <end position="548"/>
    </location>
</feature>
<evidence type="ECO:0000256" key="1">
    <source>
        <dbReference type="ARBA" id="ARBA00007733"/>
    </source>
</evidence>
<dbReference type="GO" id="GO:0005525">
    <property type="term" value="F:GTP binding"/>
    <property type="evidence" value="ECO:0007669"/>
    <property type="project" value="UniProtKB-KW"/>
</dbReference>
<sequence>MADKSIKELALSVGRPVETLLEQVRDAGLPQGKSDDIITTEQQDVLVNHLKKVHGQDDGHAGKITLKRKTTSTAKVASTSGKAKTINVEVRKKHTFVKPDPEQIKAEALAKAQADQKARETVAPVASAKEEATAQPVSKAKQALEAMRAAAKQESAKQETPKAAVVVKRKSNNKPISKPIETLAQKKAREEQAAQLKATEEAVRRKSAEEAQQRTLEQMRQMASKYSAEDTTATIRVIDDSPLAAGLVGQAYEDSFAKEDREIKRGTNTNNTRSPKKGGRRGEEQSFRDNSHKRGLKSSQANKHGFEKPVKKQVYDVEIGSTIVVADLAAKMAIKVREVIKSLMKMGELVTQNQAIDQEIAALVVEEMGHNPVLVSETQAEDNLFEAAEEARGAQSTRAPVVTIMGHVDHGKTSLLDRIRRAKVAQGEAGGITQHIGAYHVKTDKGIITFLDTPGHAAFTAMRSRGAKATDIVVLVVAADDGVMPQTAEAIDHARAAGTPIIVAINKMDKESADPDRVLNELTTKEIVPEQWGGDVPVAMVSAHSGQGIDELLDLISIQAEMLELKASEEGAAQGVVIEARVDNSRGAVTSILVQNGTLKVGDLVLAGASYGRVRAMTDENGQRIKSAGPSIPVEILGLPEAPMAGDEVLVVSDEKKAREVADARMDRERQKRLERQSAMRLENIMASMGKKDVPIVNVVLKTDVRGTLEALHVALADLATDEVKVRIIGSGVGAITESDVTLAESSEAVLLGFNVRADNTARQKADADGIDIRYYSVIYQLIDDVKDAMSGKLAPEHRETILGVAEVREVFHSSKFGAAAGCMVLEGMLHRNKPIRVLRDDVVVFQGELESLRRYKDVVEEVRAGMECGLAVKGYKDIKAQDKIEVYDVQLVKRSL</sequence>
<feature type="compositionally biased region" description="Basic and acidic residues" evidence="10">
    <location>
        <begin position="193"/>
        <end position="212"/>
    </location>
</feature>
<feature type="compositionally biased region" description="Basic and acidic residues" evidence="10">
    <location>
        <begin position="280"/>
        <end position="292"/>
    </location>
</feature>
<keyword evidence="7 8" id="KW-0342">GTP-binding</keyword>
<comment type="similarity">
    <text evidence="1 8 9">Belongs to the TRAFAC class translation factor GTPase superfamily. Classic translation factor GTPase family. IF-2 subfamily.</text>
</comment>
<dbReference type="SUPFAM" id="SSF46955">
    <property type="entry name" value="Putative DNA-binding domain"/>
    <property type="match status" value="1"/>
</dbReference>
<dbReference type="SUPFAM" id="SSF52156">
    <property type="entry name" value="Initiation factor IF2/eIF5b, domain 3"/>
    <property type="match status" value="1"/>
</dbReference>
<evidence type="ECO:0000259" key="11">
    <source>
        <dbReference type="PROSITE" id="PS51722"/>
    </source>
</evidence>
<evidence type="ECO:0000313" key="12">
    <source>
        <dbReference type="EMBL" id="RKG54649.1"/>
    </source>
</evidence>
<comment type="function">
    <text evidence="8 9">One of the essential components for the initiation of protein synthesis. Protects formylmethionyl-tRNA from spontaneous hydrolysis and promotes its binding to the 30S ribosomal subunits. Also involved in the hydrolysis of GTP during the formation of the 70S ribosomal complex.</text>
</comment>
<dbReference type="InterPro" id="IPR000795">
    <property type="entry name" value="T_Tr_GTP-bd_dom"/>
</dbReference>
<dbReference type="EMBL" id="RCHE01000009">
    <property type="protein sequence ID" value="RLL47683.1"/>
    <property type="molecule type" value="Genomic_DNA"/>
</dbReference>
<feature type="region of interest" description="Disordered" evidence="10">
    <location>
        <begin position="258"/>
        <end position="307"/>
    </location>
</feature>
<keyword evidence="5 8" id="KW-0547">Nucleotide-binding</keyword>
<dbReference type="Gene3D" id="3.30.56.50">
    <property type="entry name" value="Putative DNA-binding domain, N-terminal subdomain of bacterial translation initiation factor IF2"/>
    <property type="match status" value="1"/>
</dbReference>
<evidence type="ECO:0000313" key="16">
    <source>
        <dbReference type="Proteomes" id="UP000273105"/>
    </source>
</evidence>
<dbReference type="EMBL" id="RAXZ01000003">
    <property type="protein sequence ID" value="RKG54649.1"/>
    <property type="molecule type" value="Genomic_DNA"/>
</dbReference>
<dbReference type="PANTHER" id="PTHR43381:SF5">
    <property type="entry name" value="TR-TYPE G DOMAIN-CONTAINING PROTEIN"/>
    <property type="match status" value="1"/>
</dbReference>
<dbReference type="CDD" id="cd03692">
    <property type="entry name" value="mtIF2_IVc"/>
    <property type="match status" value="1"/>
</dbReference>
<dbReference type="Proteomes" id="UP000281084">
    <property type="component" value="Unassembled WGS sequence"/>
</dbReference>
<evidence type="ECO:0000256" key="4">
    <source>
        <dbReference type="ARBA" id="ARBA00022540"/>
    </source>
</evidence>
<evidence type="ECO:0000256" key="7">
    <source>
        <dbReference type="ARBA" id="ARBA00023134"/>
    </source>
</evidence>
<dbReference type="CDD" id="cd03702">
    <property type="entry name" value="IF2_mtIF2_II"/>
    <property type="match status" value="1"/>
</dbReference>
<evidence type="ECO:0000313" key="15">
    <source>
        <dbReference type="Proteomes" id="UP000267166"/>
    </source>
</evidence>
<dbReference type="InterPro" id="IPR015760">
    <property type="entry name" value="TIF_IF2"/>
</dbReference>
<evidence type="ECO:0000256" key="2">
    <source>
        <dbReference type="ARBA" id="ARBA00020675"/>
    </source>
</evidence>
<evidence type="ECO:0000313" key="13">
    <source>
        <dbReference type="EMBL" id="RLL38262.1"/>
    </source>
</evidence>
<dbReference type="Proteomes" id="UP000273105">
    <property type="component" value="Unassembled WGS sequence"/>
</dbReference>
<dbReference type="InterPro" id="IPR009000">
    <property type="entry name" value="Transl_B-barrel_sf"/>
</dbReference>
<reference evidence="15 16" key="1">
    <citation type="submission" date="2018-09" db="EMBL/GenBank/DDBJ databases">
        <title>The draft genome of Acinetobacter sp. strains.</title>
        <authorList>
            <person name="Qin J."/>
            <person name="Feng Y."/>
            <person name="Zong Z."/>
        </authorList>
    </citation>
    <scope>NUCLEOTIDE SEQUENCE [LARGE SCALE GENOMIC DNA]</scope>
    <source>
        <strain evidence="14 16">WCHAc060001</strain>
        <strain evidence="13 15">WCHAc060003</strain>
    </source>
</reference>
<accession>A0A498CZV8</accession>
<dbReference type="SUPFAM" id="SSF50447">
    <property type="entry name" value="Translation proteins"/>
    <property type="match status" value="2"/>
</dbReference>
<dbReference type="EMBL" id="RCHD01000003">
    <property type="protein sequence ID" value="RLL38262.1"/>
    <property type="molecule type" value="Genomic_DNA"/>
</dbReference>
<keyword evidence="16" id="KW-1185">Reference proteome</keyword>
<dbReference type="PROSITE" id="PS01176">
    <property type="entry name" value="IF2"/>
    <property type="match status" value="1"/>
</dbReference>
<feature type="domain" description="Tr-type G" evidence="11">
    <location>
        <begin position="397"/>
        <end position="566"/>
    </location>
</feature>
<evidence type="ECO:0000313" key="17">
    <source>
        <dbReference type="Proteomes" id="UP000281084"/>
    </source>
</evidence>
<dbReference type="NCBIfam" id="TIGR00487">
    <property type="entry name" value="IF-2"/>
    <property type="match status" value="1"/>
</dbReference>
<dbReference type="Pfam" id="PF11987">
    <property type="entry name" value="IF-2"/>
    <property type="match status" value="1"/>
</dbReference>
<keyword evidence="6 8" id="KW-0648">Protein biosynthesis</keyword>
<evidence type="ECO:0000256" key="8">
    <source>
        <dbReference type="HAMAP-Rule" id="MF_00100"/>
    </source>
</evidence>
<dbReference type="GO" id="GO:0003743">
    <property type="term" value="F:translation initiation factor activity"/>
    <property type="evidence" value="ECO:0007669"/>
    <property type="project" value="UniProtKB-UniRule"/>
</dbReference>
<dbReference type="AlphaFoldDB" id="A0A3A8G7U3"/>
<dbReference type="InterPro" id="IPR006847">
    <property type="entry name" value="IF2_N"/>
</dbReference>
<dbReference type="FunFam" id="3.40.50.10050:FF:000001">
    <property type="entry name" value="Translation initiation factor IF-2"/>
    <property type="match status" value="1"/>
</dbReference>
<gene>
    <name evidence="8" type="primary">infB</name>
    <name evidence="12" type="ORF">D7V64_03475</name>
    <name evidence="14" type="ORF">D9K79_05895</name>
    <name evidence="13" type="ORF">D9K80_02200</name>
</gene>
<dbReference type="Pfam" id="PF22042">
    <property type="entry name" value="EF-G_D2"/>
    <property type="match status" value="1"/>
</dbReference>
<dbReference type="InterPro" id="IPR044145">
    <property type="entry name" value="IF2_II"/>
</dbReference>
<dbReference type="PROSITE" id="PS51722">
    <property type="entry name" value="G_TR_2"/>
    <property type="match status" value="1"/>
</dbReference>
<evidence type="ECO:0000256" key="9">
    <source>
        <dbReference type="RuleBase" id="RU000644"/>
    </source>
</evidence>
<dbReference type="InterPro" id="IPR036925">
    <property type="entry name" value="TIF_IF2_dom3_sf"/>
</dbReference>
<dbReference type="FunFam" id="3.40.50.300:FF:000019">
    <property type="entry name" value="Translation initiation factor IF-2"/>
    <property type="match status" value="1"/>
</dbReference>
<comment type="caution">
    <text evidence="12">The sequence shown here is derived from an EMBL/GenBank/DDBJ whole genome shotgun (WGS) entry which is preliminary data.</text>
</comment>
<dbReference type="HAMAP" id="MF_00100_B">
    <property type="entry name" value="IF_2_B"/>
    <property type="match status" value="1"/>
</dbReference>
<keyword evidence="3 8" id="KW-0963">Cytoplasm</keyword>
<organism evidence="12 17">
    <name type="scientific">Acinetobacter cumulans</name>
    <dbReference type="NCBI Taxonomy" id="2136182"/>
    <lineage>
        <taxon>Bacteria</taxon>
        <taxon>Pseudomonadati</taxon>
        <taxon>Pseudomonadota</taxon>
        <taxon>Gammaproteobacteria</taxon>
        <taxon>Moraxellales</taxon>
        <taxon>Moraxellaceae</taxon>
        <taxon>Acinetobacter</taxon>
    </lineage>
</organism>
<feature type="binding site" evidence="8">
    <location>
        <begin position="506"/>
        <end position="509"/>
    </location>
    <ligand>
        <name>GTP</name>
        <dbReference type="ChEBI" id="CHEBI:37565"/>
    </ligand>
</feature>